<organism evidence="2 3">
    <name type="scientific">Pontibacillus salicampi</name>
    <dbReference type="NCBI Taxonomy" id="1449801"/>
    <lineage>
        <taxon>Bacteria</taxon>
        <taxon>Bacillati</taxon>
        <taxon>Bacillota</taxon>
        <taxon>Bacilli</taxon>
        <taxon>Bacillales</taxon>
        <taxon>Bacillaceae</taxon>
        <taxon>Pontibacillus</taxon>
    </lineage>
</organism>
<keyword evidence="1" id="KW-0472">Membrane</keyword>
<feature type="transmembrane region" description="Helical" evidence="1">
    <location>
        <begin position="6"/>
        <end position="23"/>
    </location>
</feature>
<accession>A0ABV6LQA7</accession>
<protein>
    <submittedName>
        <fullName evidence="2">Uncharacterized protein</fullName>
    </submittedName>
</protein>
<reference evidence="2 3" key="1">
    <citation type="submission" date="2024-09" db="EMBL/GenBank/DDBJ databases">
        <authorList>
            <person name="Sun Q."/>
            <person name="Mori K."/>
        </authorList>
    </citation>
    <scope>NUCLEOTIDE SEQUENCE [LARGE SCALE GENOMIC DNA]</scope>
    <source>
        <strain evidence="2 3">NCAIM B.02529</strain>
    </source>
</reference>
<keyword evidence="3" id="KW-1185">Reference proteome</keyword>
<comment type="caution">
    <text evidence="2">The sequence shown here is derived from an EMBL/GenBank/DDBJ whole genome shotgun (WGS) entry which is preliminary data.</text>
</comment>
<name>A0ABV6LQA7_9BACI</name>
<evidence type="ECO:0000313" key="2">
    <source>
        <dbReference type="EMBL" id="MFC0524580.1"/>
    </source>
</evidence>
<dbReference type="Proteomes" id="UP001589836">
    <property type="component" value="Unassembled WGS sequence"/>
</dbReference>
<keyword evidence="1" id="KW-0812">Transmembrane</keyword>
<feature type="transmembrane region" description="Helical" evidence="1">
    <location>
        <begin position="53"/>
        <end position="71"/>
    </location>
</feature>
<dbReference type="EMBL" id="JBHLTP010000011">
    <property type="protein sequence ID" value="MFC0524580.1"/>
    <property type="molecule type" value="Genomic_DNA"/>
</dbReference>
<proteinExistence type="predicted"/>
<dbReference type="RefSeq" id="WP_377348688.1">
    <property type="nucleotide sequence ID" value="NZ_JBHLTP010000011.1"/>
</dbReference>
<evidence type="ECO:0000256" key="1">
    <source>
        <dbReference type="SAM" id="Phobius"/>
    </source>
</evidence>
<keyword evidence="1" id="KW-1133">Transmembrane helix</keyword>
<gene>
    <name evidence="2" type="ORF">ACFFGV_13470</name>
</gene>
<evidence type="ECO:0000313" key="3">
    <source>
        <dbReference type="Proteomes" id="UP001589836"/>
    </source>
</evidence>
<sequence length="81" mass="9198">MILWSIIGFLNATLAVIELIVALKSKDKHSSYIHIMYSLMFVSYSVSAFNLNLLYGVPGLIIGLLAIFLNSKYRRKKSIFQ</sequence>